<reference evidence="3" key="1">
    <citation type="submission" date="2016-06" db="EMBL/GenBank/DDBJ databases">
        <title>Parallel loss of symbiosis genes in relatives of nitrogen-fixing non-legume Parasponia.</title>
        <authorList>
            <person name="Van Velzen R."/>
            <person name="Holmer R."/>
            <person name="Bu F."/>
            <person name="Rutten L."/>
            <person name="Van Zeijl A."/>
            <person name="Liu W."/>
            <person name="Santuari L."/>
            <person name="Cao Q."/>
            <person name="Sharma T."/>
            <person name="Shen D."/>
            <person name="Roswanjaya Y."/>
            <person name="Wardhani T."/>
            <person name="Kalhor M.S."/>
            <person name="Jansen J."/>
            <person name="Van den Hoogen J."/>
            <person name="Gungor B."/>
            <person name="Hartog M."/>
            <person name="Hontelez J."/>
            <person name="Verver J."/>
            <person name="Yang W.-C."/>
            <person name="Schijlen E."/>
            <person name="Repin R."/>
            <person name="Schilthuizen M."/>
            <person name="Schranz E."/>
            <person name="Heidstra R."/>
            <person name="Miyata K."/>
            <person name="Fedorova E."/>
            <person name="Kohlen W."/>
            <person name="Bisseling T."/>
            <person name="Smit S."/>
            <person name="Geurts R."/>
        </authorList>
    </citation>
    <scope>NUCLEOTIDE SEQUENCE [LARGE SCALE GENOMIC DNA]</scope>
    <source>
        <strain evidence="3">cv. WU1-14</strain>
    </source>
</reference>
<accession>A0A2P5DCH4</accession>
<dbReference type="OrthoDB" id="10546640at2759"/>
<sequence length="225" mass="25840">MRSREGHEKCNKQIDIHTDIFFSLLPNTKKTTDLSIGESLQVATPATPILLGVQRVLRQQEHVDSWRIQHQQFEIRGRLVRNRSNNYYGGRRGVTTTPRRSCFRNSLAWFSDAIVSKELIFTMESSCPLQDVNRKRHKWKKEAQKAGYSSIGTSNSRRTTKRKENVDLGGDIKQRRVMSDLITNLMGLTGVALVPTRHTELHNLECLRVGDPRATDKLRDLLRST</sequence>
<organism evidence="2 3">
    <name type="scientific">Parasponia andersonii</name>
    <name type="common">Sponia andersonii</name>
    <dbReference type="NCBI Taxonomy" id="3476"/>
    <lineage>
        <taxon>Eukaryota</taxon>
        <taxon>Viridiplantae</taxon>
        <taxon>Streptophyta</taxon>
        <taxon>Embryophyta</taxon>
        <taxon>Tracheophyta</taxon>
        <taxon>Spermatophyta</taxon>
        <taxon>Magnoliopsida</taxon>
        <taxon>eudicotyledons</taxon>
        <taxon>Gunneridae</taxon>
        <taxon>Pentapetalae</taxon>
        <taxon>rosids</taxon>
        <taxon>fabids</taxon>
        <taxon>Rosales</taxon>
        <taxon>Cannabaceae</taxon>
        <taxon>Parasponia</taxon>
    </lineage>
</organism>
<dbReference type="AlphaFoldDB" id="A0A2P5DCH4"/>
<evidence type="ECO:0000313" key="2">
    <source>
        <dbReference type="EMBL" id="PON70991.1"/>
    </source>
</evidence>
<comment type="caution">
    <text evidence="2">The sequence shown here is derived from an EMBL/GenBank/DDBJ whole genome shotgun (WGS) entry which is preliminary data.</text>
</comment>
<evidence type="ECO:0000313" key="3">
    <source>
        <dbReference type="Proteomes" id="UP000237105"/>
    </source>
</evidence>
<proteinExistence type="predicted"/>
<feature type="region of interest" description="Disordered" evidence="1">
    <location>
        <begin position="143"/>
        <end position="168"/>
    </location>
</feature>
<gene>
    <name evidence="2" type="ORF">PanWU01x14_077010</name>
</gene>
<dbReference type="EMBL" id="JXTB01000047">
    <property type="protein sequence ID" value="PON70991.1"/>
    <property type="molecule type" value="Genomic_DNA"/>
</dbReference>
<evidence type="ECO:0000256" key="1">
    <source>
        <dbReference type="SAM" id="MobiDB-lite"/>
    </source>
</evidence>
<name>A0A2P5DCH4_PARAD</name>
<dbReference type="Proteomes" id="UP000237105">
    <property type="component" value="Unassembled WGS sequence"/>
</dbReference>
<protein>
    <submittedName>
        <fullName evidence="2">Uncharacterized protein</fullName>
    </submittedName>
</protein>
<keyword evidence="3" id="KW-1185">Reference proteome</keyword>